<dbReference type="Pfam" id="PF00335">
    <property type="entry name" value="Tetraspanin"/>
    <property type="match status" value="1"/>
</dbReference>
<dbReference type="InterPro" id="IPR000301">
    <property type="entry name" value="Tetraspanin_animals"/>
</dbReference>
<dbReference type="GO" id="GO:0005886">
    <property type="term" value="C:plasma membrane"/>
    <property type="evidence" value="ECO:0007669"/>
    <property type="project" value="TreeGrafter"/>
</dbReference>
<dbReference type="PANTHER" id="PTHR19282">
    <property type="entry name" value="TETRASPANIN"/>
    <property type="match status" value="1"/>
</dbReference>
<feature type="transmembrane region" description="Helical" evidence="6">
    <location>
        <begin position="257"/>
        <end position="281"/>
    </location>
</feature>
<dbReference type="PRINTS" id="PR00259">
    <property type="entry name" value="TMFOUR"/>
</dbReference>
<evidence type="ECO:0000313" key="7">
    <source>
        <dbReference type="EMBL" id="KAF8567578.1"/>
    </source>
</evidence>
<keyword evidence="8" id="KW-1185">Reference proteome</keyword>
<dbReference type="OrthoDB" id="438211at2759"/>
<dbReference type="Proteomes" id="UP000699462">
    <property type="component" value="Unassembled WGS sequence"/>
</dbReference>
<dbReference type="AlphaFoldDB" id="A0A8T0DKR7"/>
<organism evidence="7 8">
    <name type="scientific">Paragonimus westermani</name>
    <dbReference type="NCBI Taxonomy" id="34504"/>
    <lineage>
        <taxon>Eukaryota</taxon>
        <taxon>Metazoa</taxon>
        <taxon>Spiralia</taxon>
        <taxon>Lophotrochozoa</taxon>
        <taxon>Platyhelminthes</taxon>
        <taxon>Trematoda</taxon>
        <taxon>Digenea</taxon>
        <taxon>Plagiorchiida</taxon>
        <taxon>Troglotremata</taxon>
        <taxon>Troglotrematidae</taxon>
        <taxon>Paragonimus</taxon>
    </lineage>
</organism>
<accession>A0A8T0DKR7</accession>
<proteinExistence type="inferred from homology"/>
<dbReference type="InterPro" id="IPR018499">
    <property type="entry name" value="Tetraspanin/Peripherin"/>
</dbReference>
<protein>
    <recommendedName>
        <fullName evidence="9">Tetraspanin</fullName>
    </recommendedName>
</protein>
<keyword evidence="3 6" id="KW-0812">Transmembrane</keyword>
<feature type="transmembrane region" description="Helical" evidence="6">
    <location>
        <begin position="12"/>
        <end position="37"/>
    </location>
</feature>
<evidence type="ECO:0000256" key="4">
    <source>
        <dbReference type="ARBA" id="ARBA00022989"/>
    </source>
</evidence>
<evidence type="ECO:0008006" key="9">
    <source>
        <dbReference type="Google" id="ProtNLM"/>
    </source>
</evidence>
<dbReference type="EMBL" id="JTDF01003694">
    <property type="protein sequence ID" value="KAF8567578.1"/>
    <property type="molecule type" value="Genomic_DNA"/>
</dbReference>
<comment type="subcellular location">
    <subcellularLocation>
        <location evidence="1">Membrane</location>
        <topology evidence="1">Multi-pass membrane protein</topology>
    </subcellularLocation>
</comment>
<keyword evidence="4 6" id="KW-1133">Transmembrane helix</keyword>
<dbReference type="InterPro" id="IPR008952">
    <property type="entry name" value="Tetraspanin_EC2_sf"/>
</dbReference>
<evidence type="ECO:0000256" key="3">
    <source>
        <dbReference type="ARBA" id="ARBA00022692"/>
    </source>
</evidence>
<dbReference type="Gene3D" id="1.10.1450.10">
    <property type="entry name" value="Tetraspanin"/>
    <property type="match status" value="1"/>
</dbReference>
<comment type="similarity">
    <text evidence="2">Belongs to the tetraspanin (TM4SF) family.</text>
</comment>
<gene>
    <name evidence="7" type="ORF">P879_04849</name>
</gene>
<reference evidence="7 8" key="1">
    <citation type="submission" date="2019-07" db="EMBL/GenBank/DDBJ databases">
        <title>Annotation for the trematode Paragonimus westermani.</title>
        <authorList>
            <person name="Choi Y.-J."/>
        </authorList>
    </citation>
    <scope>NUCLEOTIDE SEQUENCE [LARGE SCALE GENOMIC DNA]</scope>
    <source>
        <strain evidence="7">180907_Pwestermani</strain>
    </source>
</reference>
<evidence type="ECO:0000256" key="5">
    <source>
        <dbReference type="ARBA" id="ARBA00023136"/>
    </source>
</evidence>
<evidence type="ECO:0000256" key="2">
    <source>
        <dbReference type="ARBA" id="ARBA00006840"/>
    </source>
</evidence>
<comment type="caution">
    <text evidence="7">The sequence shown here is derived from an EMBL/GenBank/DDBJ whole genome shotgun (WGS) entry which is preliminary data.</text>
</comment>
<dbReference type="PIRSF" id="PIRSF002419">
    <property type="entry name" value="Tetraspanin"/>
    <property type="match status" value="1"/>
</dbReference>
<evidence type="ECO:0000256" key="1">
    <source>
        <dbReference type="ARBA" id="ARBA00004141"/>
    </source>
</evidence>
<feature type="transmembrane region" description="Helical" evidence="6">
    <location>
        <begin position="92"/>
        <end position="113"/>
    </location>
</feature>
<name>A0A8T0DKR7_9TREM</name>
<keyword evidence="5 6" id="KW-0472">Membrane</keyword>
<sequence length="303" mass="34204">MRRPLIYRQLTLCIFVINGLYFLFGIALIVLGVYTIIDNANISELAGTALYASGVYMLIFFGLIITSFSICGCIAAERENRCMIITASRITYIVILCITILFLFVSGVMVLSFKSSLGIAAKEIMISTLRNQYGRYKIITDAWNVTQSRLRCCGVDDLGWHVYNDSWWDVFINTDIYEKNAKLTRTSPFYRFVPESCCATIIDGITGWPTKTYRDLTRCQTWQYGPPSFTNGPHNDALYYAGCFNSLKDYINQYGKAIGALAMITIVLLVVALVLSIMLLLQSKGTNRKKRSYDSHSYVNVPP</sequence>
<evidence type="ECO:0000313" key="8">
    <source>
        <dbReference type="Proteomes" id="UP000699462"/>
    </source>
</evidence>
<feature type="transmembrane region" description="Helical" evidence="6">
    <location>
        <begin position="49"/>
        <end position="71"/>
    </location>
</feature>
<dbReference type="PANTHER" id="PTHR19282:SF527">
    <property type="entry name" value="TETRASPANIN"/>
    <property type="match status" value="1"/>
</dbReference>
<evidence type="ECO:0000256" key="6">
    <source>
        <dbReference type="SAM" id="Phobius"/>
    </source>
</evidence>